<reference evidence="4 5" key="1">
    <citation type="submission" date="2017-02" db="EMBL/GenBank/DDBJ databases">
        <authorList>
            <person name="Peterson S.W."/>
        </authorList>
    </citation>
    <scope>NUCLEOTIDE SEQUENCE [LARGE SCALE GENOMIC DNA]</scope>
    <source>
        <strain evidence="4 5">ATCC BAA-909</strain>
    </source>
</reference>
<dbReference type="PANTHER" id="PTHR35936:SF34">
    <property type="entry name" value="ABC TRANSPORTER EXTRACELLULAR-BINDING PROTEIN YCKB-RELATED"/>
    <property type="match status" value="1"/>
</dbReference>
<dbReference type="RefSeq" id="WP_078929909.1">
    <property type="nucleotide sequence ID" value="NZ_CAMCOW010000087.1"/>
</dbReference>
<evidence type="ECO:0000256" key="2">
    <source>
        <dbReference type="SAM" id="SignalP"/>
    </source>
</evidence>
<dbReference type="SUPFAM" id="SSF53850">
    <property type="entry name" value="Periplasmic binding protein-like II"/>
    <property type="match status" value="1"/>
</dbReference>
<gene>
    <name evidence="4" type="ORF">SAMN02745152_00172</name>
</gene>
<protein>
    <submittedName>
        <fullName evidence="4">Polar amino acid transport system substrate-binding protein</fullName>
    </submittedName>
</protein>
<dbReference type="SMART" id="SM00062">
    <property type="entry name" value="PBPb"/>
    <property type="match status" value="1"/>
</dbReference>
<feature type="signal peptide" evidence="2">
    <location>
        <begin position="1"/>
        <end position="18"/>
    </location>
</feature>
<feature type="domain" description="Solute-binding protein family 3/N-terminal" evidence="3">
    <location>
        <begin position="38"/>
        <end position="261"/>
    </location>
</feature>
<evidence type="ECO:0000313" key="5">
    <source>
        <dbReference type="Proteomes" id="UP000190395"/>
    </source>
</evidence>
<name>A0A1T4KIN4_9SPIR</name>
<keyword evidence="5" id="KW-1185">Reference proteome</keyword>
<accession>A0A1T4KIN4</accession>
<proteinExistence type="predicted"/>
<evidence type="ECO:0000256" key="1">
    <source>
        <dbReference type="ARBA" id="ARBA00022729"/>
    </source>
</evidence>
<evidence type="ECO:0000259" key="3">
    <source>
        <dbReference type="SMART" id="SM00062"/>
    </source>
</evidence>
<dbReference type="PROSITE" id="PS51257">
    <property type="entry name" value="PROKAR_LIPOPROTEIN"/>
    <property type="match status" value="1"/>
</dbReference>
<dbReference type="EMBL" id="FUXC01000001">
    <property type="protein sequence ID" value="SJZ42302.1"/>
    <property type="molecule type" value="Genomic_DNA"/>
</dbReference>
<evidence type="ECO:0000313" key="4">
    <source>
        <dbReference type="EMBL" id="SJZ42302.1"/>
    </source>
</evidence>
<sequence>MKKVTLFVCALAALTVFAGCSKKEAGDNSLEVLKSRGEFILGLDDSFPPLGFRDSSNEIVGFDIDLAKEVSSRLGVKFRAQPINWDSKEQELATGNIDCIWNGLTMTEERKEALSFSKPYLKNAQVLVVKKNSGIKKLSDMAGKKVGLQAGSSASDAVEASPDFKRSVKSIIEFKDNIMALNDLEIGGVDGVVMDLIVANYAIKTSGKPFEVLSEGLSPEEYGIAFRKGDVKLTNEVQKTLEAMAADGTVAKIAEKWFGSDITVIGK</sequence>
<dbReference type="OrthoDB" id="9775197at2"/>
<keyword evidence="1 2" id="KW-0732">Signal</keyword>
<dbReference type="STRING" id="225004.SAMN02745152_00172"/>
<dbReference type="Pfam" id="PF00497">
    <property type="entry name" value="SBP_bac_3"/>
    <property type="match status" value="1"/>
</dbReference>
<feature type="chain" id="PRO_5012097467" evidence="2">
    <location>
        <begin position="19"/>
        <end position="267"/>
    </location>
</feature>
<dbReference type="AlphaFoldDB" id="A0A1T4KIN4"/>
<organism evidence="4 5">
    <name type="scientific">Treponema berlinense</name>
    <dbReference type="NCBI Taxonomy" id="225004"/>
    <lineage>
        <taxon>Bacteria</taxon>
        <taxon>Pseudomonadati</taxon>
        <taxon>Spirochaetota</taxon>
        <taxon>Spirochaetia</taxon>
        <taxon>Spirochaetales</taxon>
        <taxon>Treponemataceae</taxon>
        <taxon>Treponema</taxon>
    </lineage>
</organism>
<dbReference type="CDD" id="cd00996">
    <property type="entry name" value="PBP2_AatB_like"/>
    <property type="match status" value="1"/>
</dbReference>
<dbReference type="Proteomes" id="UP000190395">
    <property type="component" value="Unassembled WGS sequence"/>
</dbReference>
<dbReference type="PANTHER" id="PTHR35936">
    <property type="entry name" value="MEMBRANE-BOUND LYTIC MUREIN TRANSGLYCOSYLASE F"/>
    <property type="match status" value="1"/>
</dbReference>
<dbReference type="Gene3D" id="3.40.190.10">
    <property type="entry name" value="Periplasmic binding protein-like II"/>
    <property type="match status" value="2"/>
</dbReference>
<dbReference type="InterPro" id="IPR001638">
    <property type="entry name" value="Solute-binding_3/MltF_N"/>
</dbReference>
<dbReference type="GeneID" id="303366452"/>